<evidence type="ECO:0000313" key="4">
    <source>
        <dbReference type="Proteomes" id="UP001162131"/>
    </source>
</evidence>
<dbReference type="AlphaFoldDB" id="A0AAU9JQP6"/>
<accession>A0AAU9JQP6</accession>
<feature type="compositionally biased region" description="Polar residues" evidence="2">
    <location>
        <begin position="11"/>
        <end position="23"/>
    </location>
</feature>
<proteinExistence type="predicted"/>
<feature type="compositionally biased region" description="Polar residues" evidence="2">
    <location>
        <begin position="70"/>
        <end position="85"/>
    </location>
</feature>
<keyword evidence="4" id="KW-1185">Reference proteome</keyword>
<comment type="caution">
    <text evidence="3">The sequence shown here is derived from an EMBL/GenBank/DDBJ whole genome shotgun (WGS) entry which is preliminary data.</text>
</comment>
<keyword evidence="1" id="KW-0175">Coiled coil</keyword>
<evidence type="ECO:0000256" key="2">
    <source>
        <dbReference type="SAM" id="MobiDB-lite"/>
    </source>
</evidence>
<evidence type="ECO:0000313" key="3">
    <source>
        <dbReference type="EMBL" id="CAG9327876.1"/>
    </source>
</evidence>
<feature type="region of interest" description="Disordered" evidence="2">
    <location>
        <begin position="342"/>
        <end position="371"/>
    </location>
</feature>
<evidence type="ECO:0008006" key="5">
    <source>
        <dbReference type="Google" id="ProtNLM"/>
    </source>
</evidence>
<feature type="coiled-coil region" evidence="1">
    <location>
        <begin position="228"/>
        <end position="302"/>
    </location>
</feature>
<feature type="region of interest" description="Disordered" evidence="2">
    <location>
        <begin position="1"/>
        <end position="120"/>
    </location>
</feature>
<protein>
    <recommendedName>
        <fullName evidence="5">Translin-associated factor X-interacting protein 1 N-terminal domain-containing protein</fullName>
    </recommendedName>
</protein>
<dbReference type="Proteomes" id="UP001162131">
    <property type="component" value="Unassembled WGS sequence"/>
</dbReference>
<reference evidence="3" key="1">
    <citation type="submission" date="2021-09" db="EMBL/GenBank/DDBJ databases">
        <authorList>
            <consortium name="AG Swart"/>
            <person name="Singh M."/>
            <person name="Singh A."/>
            <person name="Seah K."/>
            <person name="Emmerich C."/>
        </authorList>
    </citation>
    <scope>NUCLEOTIDE SEQUENCE</scope>
    <source>
        <strain evidence="3">ATCC30299</strain>
    </source>
</reference>
<dbReference type="EMBL" id="CAJZBQ010000044">
    <property type="protein sequence ID" value="CAG9327876.1"/>
    <property type="molecule type" value="Genomic_DNA"/>
</dbReference>
<organism evidence="3 4">
    <name type="scientific">Blepharisma stoltei</name>
    <dbReference type="NCBI Taxonomy" id="1481888"/>
    <lineage>
        <taxon>Eukaryota</taxon>
        <taxon>Sar</taxon>
        <taxon>Alveolata</taxon>
        <taxon>Ciliophora</taxon>
        <taxon>Postciliodesmatophora</taxon>
        <taxon>Heterotrichea</taxon>
        <taxon>Heterotrichida</taxon>
        <taxon>Blepharismidae</taxon>
        <taxon>Blepharisma</taxon>
    </lineage>
</organism>
<feature type="compositionally biased region" description="Low complexity" evidence="2">
    <location>
        <begin position="108"/>
        <end position="120"/>
    </location>
</feature>
<gene>
    <name evidence="3" type="ORF">BSTOLATCC_MIC44500</name>
</gene>
<feature type="compositionally biased region" description="Basic and acidic residues" evidence="2">
    <location>
        <begin position="57"/>
        <end position="66"/>
    </location>
</feature>
<name>A0AAU9JQP6_9CILI</name>
<feature type="compositionally biased region" description="Basic and acidic residues" evidence="2">
    <location>
        <begin position="1"/>
        <end position="10"/>
    </location>
</feature>
<evidence type="ECO:0000256" key="1">
    <source>
        <dbReference type="SAM" id="Coils"/>
    </source>
</evidence>
<sequence>MESKNPRKPEQNSLHSSKSSNILNVKRKSLGDLPQKNSHKGVLVTSGTSSPQLSFFLHEKSPDKSKLRNIRSSSASRQAKLNVSKTESKRLILKPGLPSRITSPQNDSLSGSSNLSSAISRSNTNSRLKVPIFTNSLVNEINPTKLMQKCKIQDSKSDPEALDMKLSQDLAACKGSEDLKFMAYQKLFDEIIINDKEFSKLLMKIKSAYEKMISKSYYDDSKEIKRDNIELTLKLEEKNALISSLEKEKLEIWKELKKLKKELNAFKYDEKEPSRLSQNKEISALEKENKDLLKREKKYLKLFSLLKSKGYPIDEGFAFLNSKNHKKLSDFLNKSKESINETVYSNRQEDSEGSSTACEKKSNRIKPPHCNRPNLCSTTPVPKLSSFNSTQMSFQEEFMSNYDKFSESWRGQIPKKDIPL</sequence>